<feature type="transmembrane region" description="Helical" evidence="2">
    <location>
        <begin position="227"/>
        <end position="248"/>
    </location>
</feature>
<dbReference type="EMBL" id="CATQJL010000223">
    <property type="protein sequence ID" value="CAJ0598055.1"/>
    <property type="molecule type" value="Genomic_DNA"/>
</dbReference>
<proteinExistence type="predicted"/>
<feature type="region of interest" description="Disordered" evidence="1">
    <location>
        <begin position="93"/>
        <end position="160"/>
    </location>
</feature>
<keyword evidence="4" id="KW-1185">Reference proteome</keyword>
<name>A0AA36M511_CYLNA</name>
<comment type="caution">
    <text evidence="3">The sequence shown here is derived from an EMBL/GenBank/DDBJ whole genome shotgun (WGS) entry which is preliminary data.</text>
</comment>
<evidence type="ECO:0000256" key="2">
    <source>
        <dbReference type="SAM" id="Phobius"/>
    </source>
</evidence>
<evidence type="ECO:0000313" key="4">
    <source>
        <dbReference type="Proteomes" id="UP001176961"/>
    </source>
</evidence>
<accession>A0AA36M511</accession>
<gene>
    <name evidence="3" type="ORF">CYNAS_LOCUS10038</name>
</gene>
<keyword evidence="2" id="KW-0812">Transmembrane</keyword>
<evidence type="ECO:0000313" key="3">
    <source>
        <dbReference type="EMBL" id="CAJ0598055.1"/>
    </source>
</evidence>
<keyword evidence="2" id="KW-1133">Transmembrane helix</keyword>
<sequence length="266" mass="30761">MVMLKFSKYALRLFFDKFDIRSLALIVSFLLLLIFQVMASTSNSPPSPAEQLDLGTLSAYEDALDESESELRRLCEVAAEHLTRERPRPQAIILPPLLRSASSTTKNKRSSSSDHSSIEKVTEDSSGQLGIRSRRSANTRVERTKRNGQKSSSEHSESPDDWRAVNYTFQEITHYPVLIQINQQMQMLSRQLYDIESTNSLQLKIIAQLLNKLIKARQRPFFTFTRLLKFIPIILFIIVWPIFARSLYTFIARRRRGMAMNILRYL</sequence>
<dbReference type="AlphaFoldDB" id="A0AA36M511"/>
<dbReference type="Proteomes" id="UP001176961">
    <property type="component" value="Unassembled WGS sequence"/>
</dbReference>
<reference evidence="3" key="1">
    <citation type="submission" date="2023-07" db="EMBL/GenBank/DDBJ databases">
        <authorList>
            <consortium name="CYATHOMIX"/>
        </authorList>
    </citation>
    <scope>NUCLEOTIDE SEQUENCE</scope>
    <source>
        <strain evidence="3">N/A</strain>
    </source>
</reference>
<organism evidence="3 4">
    <name type="scientific">Cylicocyclus nassatus</name>
    <name type="common">Nematode worm</name>
    <dbReference type="NCBI Taxonomy" id="53992"/>
    <lineage>
        <taxon>Eukaryota</taxon>
        <taxon>Metazoa</taxon>
        <taxon>Ecdysozoa</taxon>
        <taxon>Nematoda</taxon>
        <taxon>Chromadorea</taxon>
        <taxon>Rhabditida</taxon>
        <taxon>Rhabditina</taxon>
        <taxon>Rhabditomorpha</taxon>
        <taxon>Strongyloidea</taxon>
        <taxon>Strongylidae</taxon>
        <taxon>Cylicocyclus</taxon>
    </lineage>
</organism>
<protein>
    <submittedName>
        <fullName evidence="3">Uncharacterized protein</fullName>
    </submittedName>
</protein>
<evidence type="ECO:0000256" key="1">
    <source>
        <dbReference type="SAM" id="MobiDB-lite"/>
    </source>
</evidence>
<keyword evidence="2" id="KW-0472">Membrane</keyword>